<feature type="region of interest" description="Disordered" evidence="1">
    <location>
        <begin position="302"/>
        <end position="327"/>
    </location>
</feature>
<evidence type="ECO:0000313" key="3">
    <source>
        <dbReference type="Proteomes" id="UP000078540"/>
    </source>
</evidence>
<dbReference type="AlphaFoldDB" id="A0A195BRY5"/>
<keyword evidence="3" id="KW-1185">Reference proteome</keyword>
<dbReference type="EMBL" id="KQ976417">
    <property type="protein sequence ID" value="KYM89792.1"/>
    <property type="molecule type" value="Genomic_DNA"/>
</dbReference>
<protein>
    <submittedName>
        <fullName evidence="2">Uncharacterized protein</fullName>
    </submittedName>
</protein>
<feature type="non-terminal residue" evidence="2">
    <location>
        <position position="1"/>
    </location>
</feature>
<evidence type="ECO:0000313" key="2">
    <source>
        <dbReference type="EMBL" id="KYM89792.1"/>
    </source>
</evidence>
<proteinExistence type="predicted"/>
<evidence type="ECO:0000256" key="1">
    <source>
        <dbReference type="SAM" id="MobiDB-lite"/>
    </source>
</evidence>
<gene>
    <name evidence="2" type="ORF">ALC53_02104</name>
</gene>
<sequence length="376" mass="42447">VFLTTIRGIHSTCFSESIVTERLVLPQKEAVLIENKIVQHKIKRYLSVGFRGNDMASSRLIEAAKRQMGQKLPMGTPDTSRCVSLILLQLFHIGNRKLSVLSNPFVSTARELFPCMHGEYTRMRVNRTNAQRDVLRNGEESNRISGYALRMFHKLKFAIGGLILIDRDTQSSRRKDLDLGSNPRQCPTTFRIIERIGRERNSSLKDAAPPAPRDSTAKRCELKLPARRISNSTSHNNGKIAEVPSKRCSSTAFFLLPLLRRVPALSARMEIRSHVTARNVSSDYRLLVVSLVSGLHLSTHVRRGNKGSQRRERLLSEPPSSPTSRPSFLVSRREFARIVFAYTRVASWYPGRAGSGFAHNVTVPRSAFVIRRDRCS</sequence>
<dbReference type="Proteomes" id="UP000078540">
    <property type="component" value="Unassembled WGS sequence"/>
</dbReference>
<name>A0A195BRY5_9HYME</name>
<reference evidence="2 3" key="1">
    <citation type="submission" date="2015-09" db="EMBL/GenBank/DDBJ databases">
        <title>Atta colombica WGS genome.</title>
        <authorList>
            <person name="Nygaard S."/>
            <person name="Hu H."/>
            <person name="Boomsma J."/>
            <person name="Zhang G."/>
        </authorList>
    </citation>
    <scope>NUCLEOTIDE SEQUENCE [LARGE SCALE GENOMIC DNA]</scope>
    <source>
        <strain evidence="2">Treedump-2</strain>
        <tissue evidence="2">Whole body</tissue>
    </source>
</reference>
<organism evidence="2 3">
    <name type="scientific">Atta colombica</name>
    <dbReference type="NCBI Taxonomy" id="520822"/>
    <lineage>
        <taxon>Eukaryota</taxon>
        <taxon>Metazoa</taxon>
        <taxon>Ecdysozoa</taxon>
        <taxon>Arthropoda</taxon>
        <taxon>Hexapoda</taxon>
        <taxon>Insecta</taxon>
        <taxon>Pterygota</taxon>
        <taxon>Neoptera</taxon>
        <taxon>Endopterygota</taxon>
        <taxon>Hymenoptera</taxon>
        <taxon>Apocrita</taxon>
        <taxon>Aculeata</taxon>
        <taxon>Formicoidea</taxon>
        <taxon>Formicidae</taxon>
        <taxon>Myrmicinae</taxon>
        <taxon>Atta</taxon>
    </lineage>
</organism>
<feature type="compositionally biased region" description="Low complexity" evidence="1">
    <location>
        <begin position="316"/>
        <end position="327"/>
    </location>
</feature>
<accession>A0A195BRY5</accession>